<dbReference type="OrthoDB" id="9912912at2"/>
<keyword evidence="1" id="KW-0472">Membrane</keyword>
<evidence type="ECO:0000313" key="2">
    <source>
        <dbReference type="EMBL" id="QCI67534.1"/>
    </source>
</evidence>
<keyword evidence="1" id="KW-0812">Transmembrane</keyword>
<dbReference type="AlphaFoldDB" id="A0A4D7B1Q0"/>
<keyword evidence="3" id="KW-1185">Reference proteome</keyword>
<accession>A0A4D7B1Q0</accession>
<gene>
    <name evidence="2" type="ORF">E8M01_26905</name>
</gene>
<evidence type="ECO:0000256" key="1">
    <source>
        <dbReference type="SAM" id="Phobius"/>
    </source>
</evidence>
<proteinExistence type="predicted"/>
<keyword evidence="1" id="KW-1133">Transmembrane helix</keyword>
<dbReference type="RefSeq" id="WP_136962964.1">
    <property type="nucleotide sequence ID" value="NZ_CP039690.1"/>
</dbReference>
<protein>
    <submittedName>
        <fullName evidence="2">Uncharacterized protein</fullName>
    </submittedName>
</protein>
<dbReference type="Proteomes" id="UP000298781">
    <property type="component" value="Chromosome"/>
</dbReference>
<feature type="transmembrane region" description="Helical" evidence="1">
    <location>
        <begin position="7"/>
        <end position="26"/>
    </location>
</feature>
<organism evidence="2 3">
    <name type="scientific">Phreatobacter stygius</name>
    <dbReference type="NCBI Taxonomy" id="1940610"/>
    <lineage>
        <taxon>Bacteria</taxon>
        <taxon>Pseudomonadati</taxon>
        <taxon>Pseudomonadota</taxon>
        <taxon>Alphaproteobacteria</taxon>
        <taxon>Hyphomicrobiales</taxon>
        <taxon>Phreatobacteraceae</taxon>
        <taxon>Phreatobacter</taxon>
    </lineage>
</organism>
<dbReference type="KEGG" id="pstg:E8M01_26905"/>
<sequence length="80" mass="9261">MRINPEINIWSILATLCMVGAAGLWLQADVRDLKAEDVRIIERVKRIEDRTERDRDTIATIQGDIRVIRQILEGNRPRPP</sequence>
<name>A0A4D7B1Q0_9HYPH</name>
<evidence type="ECO:0000313" key="3">
    <source>
        <dbReference type="Proteomes" id="UP000298781"/>
    </source>
</evidence>
<dbReference type="EMBL" id="CP039690">
    <property type="protein sequence ID" value="QCI67534.1"/>
    <property type="molecule type" value="Genomic_DNA"/>
</dbReference>
<reference evidence="2 3" key="1">
    <citation type="submission" date="2019-04" db="EMBL/GenBank/DDBJ databases">
        <title>Phreatobacter aquaticus sp. nov.</title>
        <authorList>
            <person name="Choi A."/>
        </authorList>
    </citation>
    <scope>NUCLEOTIDE SEQUENCE [LARGE SCALE GENOMIC DNA]</scope>
    <source>
        <strain evidence="2 3">KCTC 52518</strain>
    </source>
</reference>